<dbReference type="InterPro" id="IPR011761">
    <property type="entry name" value="ATP-grasp"/>
</dbReference>
<keyword evidence="1" id="KW-0436">Ligase</keyword>
<accession>A0A9P1H5B7</accession>
<name>A0A9P1H5B7_9PEZI</name>
<dbReference type="GO" id="GO:0046872">
    <property type="term" value="F:metal ion binding"/>
    <property type="evidence" value="ECO:0007669"/>
    <property type="project" value="InterPro"/>
</dbReference>
<dbReference type="PROSITE" id="PS50975">
    <property type="entry name" value="ATP_GRASP"/>
    <property type="match status" value="1"/>
</dbReference>
<organism evidence="7 8">
    <name type="scientific">Parascedosporium putredinis</name>
    <dbReference type="NCBI Taxonomy" id="1442378"/>
    <lineage>
        <taxon>Eukaryota</taxon>
        <taxon>Fungi</taxon>
        <taxon>Dikarya</taxon>
        <taxon>Ascomycota</taxon>
        <taxon>Pezizomycotina</taxon>
        <taxon>Sordariomycetes</taxon>
        <taxon>Hypocreomycetidae</taxon>
        <taxon>Microascales</taxon>
        <taxon>Microascaceae</taxon>
        <taxon>Parascedosporium</taxon>
    </lineage>
</organism>
<feature type="non-terminal residue" evidence="7">
    <location>
        <position position="1"/>
    </location>
</feature>
<dbReference type="Pfam" id="PF02786">
    <property type="entry name" value="CPSase_L_D2"/>
    <property type="match status" value="1"/>
</dbReference>
<evidence type="ECO:0008006" key="9">
    <source>
        <dbReference type="Google" id="ProtNLM"/>
    </source>
</evidence>
<evidence type="ECO:0000313" key="7">
    <source>
        <dbReference type="EMBL" id="CAI4217072.1"/>
    </source>
</evidence>
<dbReference type="SUPFAM" id="SSF51246">
    <property type="entry name" value="Rudiment single hybrid motif"/>
    <property type="match status" value="1"/>
</dbReference>
<dbReference type="GO" id="GO:0004736">
    <property type="term" value="F:pyruvate carboxylase activity"/>
    <property type="evidence" value="ECO:0007669"/>
    <property type="project" value="TreeGrafter"/>
</dbReference>
<keyword evidence="2 4" id="KW-0547">Nucleotide-binding</keyword>
<comment type="caution">
    <text evidence="7">The sequence shown here is derived from an EMBL/GenBank/DDBJ whole genome shotgun (WGS) entry which is preliminary data.</text>
</comment>
<evidence type="ECO:0000259" key="6">
    <source>
        <dbReference type="PROSITE" id="PS50979"/>
    </source>
</evidence>
<dbReference type="EMBL" id="CALLCH030000015">
    <property type="protein sequence ID" value="CAI4217072.1"/>
    <property type="molecule type" value="Genomic_DNA"/>
</dbReference>
<dbReference type="PANTHER" id="PTHR43778">
    <property type="entry name" value="PYRUVATE CARBOXYLASE"/>
    <property type="match status" value="1"/>
</dbReference>
<evidence type="ECO:0000313" key="8">
    <source>
        <dbReference type="Proteomes" id="UP000838763"/>
    </source>
</evidence>
<reference evidence="7" key="1">
    <citation type="submission" date="2022-11" db="EMBL/GenBank/DDBJ databases">
        <authorList>
            <person name="Scott C."/>
            <person name="Bruce N."/>
        </authorList>
    </citation>
    <scope>NUCLEOTIDE SEQUENCE</scope>
</reference>
<feature type="non-terminal residue" evidence="7">
    <location>
        <position position="287"/>
    </location>
</feature>
<dbReference type="Gene3D" id="3.30.470.20">
    <property type="entry name" value="ATP-grasp fold, B domain"/>
    <property type="match status" value="1"/>
</dbReference>
<dbReference type="Proteomes" id="UP000838763">
    <property type="component" value="Unassembled WGS sequence"/>
</dbReference>
<evidence type="ECO:0000259" key="5">
    <source>
        <dbReference type="PROSITE" id="PS50975"/>
    </source>
</evidence>
<evidence type="ECO:0000256" key="1">
    <source>
        <dbReference type="ARBA" id="ARBA00022598"/>
    </source>
</evidence>
<dbReference type="PANTHER" id="PTHR43778:SF2">
    <property type="entry name" value="PYRUVATE CARBOXYLASE, MITOCHONDRIAL"/>
    <property type="match status" value="1"/>
</dbReference>
<dbReference type="InterPro" id="IPR055268">
    <property type="entry name" value="PCB-like"/>
</dbReference>
<dbReference type="AlphaFoldDB" id="A0A9P1H5B7"/>
<dbReference type="OrthoDB" id="5413613at2759"/>
<dbReference type="PROSITE" id="PS50979">
    <property type="entry name" value="BC"/>
    <property type="match status" value="1"/>
</dbReference>
<dbReference type="PROSITE" id="PS00867">
    <property type="entry name" value="CPSASE_2"/>
    <property type="match status" value="1"/>
</dbReference>
<sequence>FVGPAPEVINALGDKVSARKLAIAANVPVVPGTEGAVETFEAVKTFTDTYGFPIIIKAAYGGGGRGMRVVREEKDLKESFDRATSEAKSAFGNGTVFVERFLDKPKHIEVQLLGDNYGNIIHLYERDCSVQRRHQKVVEIAPAKDLPVDVRDAILADAVRLAKSVNYRNAGTAEFLVDQQNRYYFIEINPRIQVEHTITEEITGIDVVAAQIQIAAGATLQQLGLSQETITTRGFAIQCRITTEDPAKGFQPDTGKIEVYRSAGGNGVRLDGGNGFAGAVITPTTTP</sequence>
<feature type="domain" description="Biotin carboxylation" evidence="6">
    <location>
        <begin position="1"/>
        <end position="287"/>
    </location>
</feature>
<dbReference type="GO" id="GO:0005524">
    <property type="term" value="F:ATP binding"/>
    <property type="evidence" value="ECO:0007669"/>
    <property type="project" value="UniProtKB-UniRule"/>
</dbReference>
<keyword evidence="3 4" id="KW-0067">ATP-binding</keyword>
<dbReference type="PROSITE" id="PS00866">
    <property type="entry name" value="CPSASE_1"/>
    <property type="match status" value="1"/>
</dbReference>
<feature type="domain" description="ATP-grasp" evidence="5">
    <location>
        <begin position="19"/>
        <end position="216"/>
    </location>
</feature>
<dbReference type="InterPro" id="IPR005479">
    <property type="entry name" value="CPAse_ATP-bd"/>
</dbReference>
<evidence type="ECO:0000256" key="4">
    <source>
        <dbReference type="PROSITE-ProRule" id="PRU00409"/>
    </source>
</evidence>
<proteinExistence type="predicted"/>
<dbReference type="GO" id="GO:0006094">
    <property type="term" value="P:gluconeogenesis"/>
    <property type="evidence" value="ECO:0007669"/>
    <property type="project" value="TreeGrafter"/>
</dbReference>
<evidence type="ECO:0000256" key="3">
    <source>
        <dbReference type="ARBA" id="ARBA00022840"/>
    </source>
</evidence>
<dbReference type="InterPro" id="IPR011764">
    <property type="entry name" value="Biotin_carboxylation_dom"/>
</dbReference>
<dbReference type="FunFam" id="3.30.1490.20:FF:000018">
    <property type="entry name" value="Biotin carboxylase"/>
    <property type="match status" value="1"/>
</dbReference>
<dbReference type="InterPro" id="IPR011054">
    <property type="entry name" value="Rudment_hybrid_motif"/>
</dbReference>
<keyword evidence="8" id="KW-1185">Reference proteome</keyword>
<dbReference type="GO" id="GO:0005737">
    <property type="term" value="C:cytoplasm"/>
    <property type="evidence" value="ECO:0007669"/>
    <property type="project" value="TreeGrafter"/>
</dbReference>
<dbReference type="SMART" id="SM00878">
    <property type="entry name" value="Biotin_carb_C"/>
    <property type="match status" value="1"/>
</dbReference>
<dbReference type="InterPro" id="IPR005482">
    <property type="entry name" value="Biotin_COase_C"/>
</dbReference>
<protein>
    <recommendedName>
        <fullName evidence="9">Pyruvate carboxylase</fullName>
    </recommendedName>
</protein>
<gene>
    <name evidence="7" type="ORF">PPNO1_LOCUS6706</name>
</gene>
<evidence type="ECO:0000256" key="2">
    <source>
        <dbReference type="ARBA" id="ARBA00022741"/>
    </source>
</evidence>
<dbReference type="SUPFAM" id="SSF56059">
    <property type="entry name" value="Glutathione synthetase ATP-binding domain-like"/>
    <property type="match status" value="1"/>
</dbReference>